<reference evidence="1 2" key="1">
    <citation type="submission" date="2019-11" db="EMBL/GenBank/DDBJ databases">
        <title>Draft genome sequence of Kocuria indica DP-K7, a methyl red degrading Actinobacterium.</title>
        <authorList>
            <person name="Kumaran S."/>
            <person name="Tischler D."/>
            <person name="Ngo A.C.R."/>
            <person name="Schultes F."/>
        </authorList>
    </citation>
    <scope>NUCLEOTIDE SEQUENCE [LARGE SCALE GENOMIC DNA]</scope>
    <source>
        <strain evidence="1 2">DP-K7</strain>
    </source>
</reference>
<gene>
    <name evidence="1" type="ORF">GKZ75_11120</name>
</gene>
<dbReference type="AlphaFoldDB" id="A0A4P6RRB3"/>
<comment type="caution">
    <text evidence="1">The sequence shown here is derived from an EMBL/GenBank/DDBJ whole genome shotgun (WGS) entry which is preliminary data.</text>
</comment>
<dbReference type="Proteomes" id="UP000471026">
    <property type="component" value="Unassembled WGS sequence"/>
</dbReference>
<evidence type="ECO:0000313" key="1">
    <source>
        <dbReference type="EMBL" id="NDO78759.1"/>
    </source>
</evidence>
<sequence>MARITKALQSLTAPSPKPTATETAARLALGAFMSTAGISHLTFAREDFQAQVPDWFPMDKDTVVLASGVVEIAFGAALLALPRQRAAVGAGLAAFYAAIFPGNISQYAERHDAFNLDTDAKRLARLFGQPALIAAALRAGGFPRK</sequence>
<dbReference type="PANTHER" id="PTHR36974">
    <property type="entry name" value="MEMBRANE PROTEIN-RELATED"/>
    <property type="match status" value="1"/>
</dbReference>
<name>A0A4P6RRB3_9MICC</name>
<dbReference type="EMBL" id="WMHZ01000016">
    <property type="protein sequence ID" value="NDO78759.1"/>
    <property type="molecule type" value="Genomic_DNA"/>
</dbReference>
<protein>
    <submittedName>
        <fullName evidence="1">Uncharacterized protein</fullName>
    </submittedName>
</protein>
<accession>A0A4P6RRB3</accession>
<evidence type="ECO:0000313" key="2">
    <source>
        <dbReference type="Proteomes" id="UP000471026"/>
    </source>
</evidence>
<organism evidence="1 2">
    <name type="scientific">Kocuria marina subsp. indica</name>
    <dbReference type="NCBI Taxonomy" id="1049583"/>
    <lineage>
        <taxon>Bacteria</taxon>
        <taxon>Bacillati</taxon>
        <taxon>Actinomycetota</taxon>
        <taxon>Actinomycetes</taxon>
        <taxon>Micrococcales</taxon>
        <taxon>Micrococcaceae</taxon>
        <taxon>Kocuria</taxon>
    </lineage>
</organism>
<proteinExistence type="predicted"/>
<dbReference type="RefSeq" id="WP_052160891.1">
    <property type="nucleotide sequence ID" value="NZ_CP035504.1"/>
</dbReference>
<dbReference type="PANTHER" id="PTHR36974:SF1">
    <property type="entry name" value="DOXX FAMILY MEMBRANE PROTEIN"/>
    <property type="match status" value="1"/>
</dbReference>